<evidence type="ECO:0000256" key="3">
    <source>
        <dbReference type="ARBA" id="ARBA00022723"/>
    </source>
</evidence>
<keyword evidence="4" id="KW-0732">Signal</keyword>
<dbReference type="GO" id="GO:0004130">
    <property type="term" value="F:cytochrome-c peroxidase activity"/>
    <property type="evidence" value="ECO:0007669"/>
    <property type="project" value="TreeGrafter"/>
</dbReference>
<dbReference type="PIRSF" id="PIRSF000294">
    <property type="entry name" value="Cytochrome-c_peroxidase"/>
    <property type="match status" value="1"/>
</dbReference>
<keyword evidence="7 9" id="KW-0408">Iron</keyword>
<evidence type="ECO:0000256" key="6">
    <source>
        <dbReference type="ARBA" id="ARBA00023002"/>
    </source>
</evidence>
<evidence type="ECO:0000256" key="2">
    <source>
        <dbReference type="ARBA" id="ARBA00022617"/>
    </source>
</evidence>
<dbReference type="AlphaFoldDB" id="A0A2P0QJF0"/>
<feature type="domain" description="Cytochrome c" evidence="10">
    <location>
        <begin position="205"/>
        <end position="359"/>
    </location>
</feature>
<feature type="binding site" description="covalent" evidence="8">
    <location>
        <position position="75"/>
    </location>
    <ligand>
        <name>heme c</name>
        <dbReference type="ChEBI" id="CHEBI:61717"/>
        <label>1</label>
    </ligand>
</feature>
<keyword evidence="5" id="KW-0574">Periplasm</keyword>
<dbReference type="Gene3D" id="1.10.760.10">
    <property type="entry name" value="Cytochrome c-like domain"/>
    <property type="match status" value="2"/>
</dbReference>
<comment type="PTM">
    <text evidence="8">Binds 2 heme groups per subunit.</text>
</comment>
<evidence type="ECO:0000259" key="10">
    <source>
        <dbReference type="PROSITE" id="PS51007"/>
    </source>
</evidence>
<evidence type="ECO:0000256" key="1">
    <source>
        <dbReference type="ARBA" id="ARBA00004418"/>
    </source>
</evidence>
<evidence type="ECO:0000256" key="4">
    <source>
        <dbReference type="ARBA" id="ARBA00022729"/>
    </source>
</evidence>
<feature type="binding site" description="axial binding residue" evidence="9">
    <location>
        <position position="79"/>
    </location>
    <ligand>
        <name>heme c</name>
        <dbReference type="ChEBI" id="CHEBI:61717"/>
        <label>1</label>
    </ligand>
    <ligandPart>
        <name>Fe</name>
        <dbReference type="ChEBI" id="CHEBI:18248"/>
    </ligandPart>
</feature>
<evidence type="ECO:0000313" key="11">
    <source>
        <dbReference type="EMBL" id="ART90592.1"/>
    </source>
</evidence>
<keyword evidence="6" id="KW-0560">Oxidoreductase</keyword>
<dbReference type="SUPFAM" id="SSF46626">
    <property type="entry name" value="Cytochrome c"/>
    <property type="match status" value="2"/>
</dbReference>
<keyword evidence="2 8" id="KW-0349">Heme</keyword>
<evidence type="ECO:0000256" key="9">
    <source>
        <dbReference type="PIRSR" id="PIRSR000294-2"/>
    </source>
</evidence>
<dbReference type="InterPro" id="IPR051395">
    <property type="entry name" value="Cytochrome_c_Peroxidase/MauG"/>
</dbReference>
<dbReference type="PANTHER" id="PTHR30600">
    <property type="entry name" value="CYTOCHROME C PEROXIDASE-RELATED"/>
    <property type="match status" value="1"/>
</dbReference>
<dbReference type="GO" id="GO:0046872">
    <property type="term" value="F:metal ion binding"/>
    <property type="evidence" value="ECO:0007669"/>
    <property type="project" value="UniProtKB-KW"/>
</dbReference>
<organism evidence="11">
    <name type="scientific">uncultured Pseudomonadota bacterium</name>
    <dbReference type="NCBI Taxonomy" id="153809"/>
    <lineage>
        <taxon>Bacteria</taxon>
        <taxon>Pseudomonadati</taxon>
        <taxon>Pseudomonadota</taxon>
        <taxon>environmental samples</taxon>
    </lineage>
</organism>
<dbReference type="GO" id="GO:0020037">
    <property type="term" value="F:heme binding"/>
    <property type="evidence" value="ECO:0007669"/>
    <property type="project" value="InterPro"/>
</dbReference>
<feature type="binding site" description="covalent" evidence="8">
    <location>
        <position position="220"/>
    </location>
    <ligand>
        <name>heme c</name>
        <dbReference type="ChEBI" id="CHEBI:61717"/>
        <label>2</label>
    </ligand>
</feature>
<accession>A0A2P0QJF0</accession>
<reference evidence="11" key="1">
    <citation type="submission" date="2016-12" db="EMBL/GenBank/DDBJ databases">
        <title>Arsenic respiratory pathways in the anoxic pelagic waters of the Pacific Ocean.</title>
        <authorList>
            <person name="Saunders J.K."/>
            <person name="Fuchsman C.A."/>
            <person name="McKay C."/>
            <person name="Rocap G."/>
        </authorList>
    </citation>
    <scope>NUCLEOTIDE SEQUENCE</scope>
</reference>
<protein>
    <submittedName>
        <fullName evidence="11">Di-c-type haem protein, MauG/cytochrome c peroxidase</fullName>
    </submittedName>
</protein>
<dbReference type="GO" id="GO:0042597">
    <property type="term" value="C:periplasmic space"/>
    <property type="evidence" value="ECO:0007669"/>
    <property type="project" value="UniProtKB-SubCell"/>
</dbReference>
<evidence type="ECO:0000256" key="7">
    <source>
        <dbReference type="ARBA" id="ARBA00023004"/>
    </source>
</evidence>
<feature type="binding site" description="covalent" evidence="8">
    <location>
        <position position="223"/>
    </location>
    <ligand>
        <name>heme c</name>
        <dbReference type="ChEBI" id="CHEBI:61717"/>
        <label>2</label>
    </ligand>
</feature>
<dbReference type="InterPro" id="IPR009056">
    <property type="entry name" value="Cyt_c-like_dom"/>
</dbReference>
<dbReference type="InterPro" id="IPR026259">
    <property type="entry name" value="MauG/Cytc_peroxidase"/>
</dbReference>
<keyword evidence="11" id="KW-0575">Peroxidase</keyword>
<dbReference type="GO" id="GO:0009055">
    <property type="term" value="F:electron transfer activity"/>
    <property type="evidence" value="ECO:0007669"/>
    <property type="project" value="InterPro"/>
</dbReference>
<keyword evidence="3 9" id="KW-0479">Metal-binding</keyword>
<dbReference type="PROSITE" id="PS51007">
    <property type="entry name" value="CYTC"/>
    <property type="match status" value="2"/>
</dbReference>
<dbReference type="PANTHER" id="PTHR30600:SF10">
    <property type="entry name" value="BLL6722 PROTEIN"/>
    <property type="match status" value="1"/>
</dbReference>
<comment type="subcellular location">
    <subcellularLocation>
        <location evidence="1">Periplasm</location>
    </subcellularLocation>
</comment>
<comment type="cofactor">
    <cofactor evidence="8">
        <name>heme</name>
        <dbReference type="ChEBI" id="CHEBI:30413"/>
    </cofactor>
    <text evidence="8">Binds 2 heme groups.</text>
</comment>
<dbReference type="InterPro" id="IPR004852">
    <property type="entry name" value="Di-haem_cyt_c_peroxidsae"/>
</dbReference>
<proteinExistence type="predicted"/>
<feature type="binding site" description="axial binding residue" evidence="9">
    <location>
        <position position="224"/>
    </location>
    <ligand>
        <name>heme c</name>
        <dbReference type="ChEBI" id="CHEBI:61717"/>
        <label>2</label>
    </ligand>
    <ligandPart>
        <name>Fe</name>
        <dbReference type="ChEBI" id="CHEBI:18248"/>
    </ligandPart>
</feature>
<feature type="binding site" description="covalent" evidence="8">
    <location>
        <position position="78"/>
    </location>
    <ligand>
        <name>heme c</name>
        <dbReference type="ChEBI" id="CHEBI:61717"/>
        <label>1</label>
    </ligand>
</feature>
<dbReference type="Pfam" id="PF03150">
    <property type="entry name" value="CCP_MauG"/>
    <property type="match status" value="1"/>
</dbReference>
<evidence type="ECO:0000256" key="5">
    <source>
        <dbReference type="ARBA" id="ARBA00022764"/>
    </source>
</evidence>
<name>A0A2P0QJF0_9PROT</name>
<evidence type="ECO:0000256" key="8">
    <source>
        <dbReference type="PIRSR" id="PIRSR000294-1"/>
    </source>
</evidence>
<sequence length="379" mass="42500">MKLENCSKRLFVLLLAAILFPGGIYAEGDPDKDASIGALGAAPVQLDNKQSAEKIALGKMLFFDPRLGGDASIACSDCHSPKEGWSFAAPLSRGYPATIHWRSSQTIINSAYYNKLFWAGSSSSLEAQAKTAATGGVAGNGEADVMEARLAFIPEYRERFRKIFGDEWPLIGNAWKAISAFERTLVQRDTPFDRYMQGDEEAMDEAQKRGMELFQGKANCVECHNGALFSDQKYYNLGVPRHEGWLDDGLKQITFRFELYAKGVSENEYRNLKDDPGLYFRTKQKRDKGKFRTPSLRYTLYTAPYMHNGTFFTLEEVIDFYDEGGGVNEFAANKSKILKPLGLTDEEKEDLLLFLESLSGDEILMDPPKLPKYEPLAMD</sequence>
<dbReference type="EMBL" id="KY400106">
    <property type="protein sequence ID" value="ART90592.1"/>
    <property type="molecule type" value="Genomic_DNA"/>
</dbReference>
<feature type="domain" description="Cytochrome c" evidence="10">
    <location>
        <begin position="53"/>
        <end position="157"/>
    </location>
</feature>
<dbReference type="InterPro" id="IPR036909">
    <property type="entry name" value="Cyt_c-like_dom_sf"/>
</dbReference>